<keyword evidence="1" id="KW-0732">Signal</keyword>
<dbReference type="PROSITE" id="PS51257">
    <property type="entry name" value="PROKAR_LIPOPROTEIN"/>
    <property type="match status" value="1"/>
</dbReference>
<evidence type="ECO:0000313" key="3">
    <source>
        <dbReference type="Proteomes" id="UP001497416"/>
    </source>
</evidence>
<evidence type="ECO:0000256" key="1">
    <source>
        <dbReference type="SAM" id="SignalP"/>
    </source>
</evidence>
<organism evidence="2 3">
    <name type="scientific">Tenacibaculum platacis</name>
    <dbReference type="NCBI Taxonomy" id="3137852"/>
    <lineage>
        <taxon>Bacteria</taxon>
        <taxon>Pseudomonadati</taxon>
        <taxon>Bacteroidota</taxon>
        <taxon>Flavobacteriia</taxon>
        <taxon>Flavobacteriales</taxon>
        <taxon>Flavobacteriaceae</taxon>
        <taxon>Tenacibaculum</taxon>
    </lineage>
</organism>
<name>A0ABM9P408_9FLAO</name>
<reference evidence="2 3" key="1">
    <citation type="submission" date="2024-05" db="EMBL/GenBank/DDBJ databases">
        <authorList>
            <person name="Duchaud E."/>
        </authorList>
    </citation>
    <scope>NUCLEOTIDE SEQUENCE [LARGE SCALE GENOMIC DNA]</scope>
    <source>
        <strain evidence="2">Ena-SAMPLE-TAB-13-05-2024-13:56:06:370-140302</strain>
    </source>
</reference>
<comment type="caution">
    <text evidence="2">The sequence shown here is derived from an EMBL/GenBank/DDBJ whole genome shotgun (WGS) entry which is preliminary data.</text>
</comment>
<keyword evidence="3" id="KW-1185">Reference proteome</keyword>
<dbReference type="RefSeq" id="WP_348713061.1">
    <property type="nucleotide sequence ID" value="NZ_CAXIXY010000006.1"/>
</dbReference>
<feature type="signal peptide" evidence="1">
    <location>
        <begin position="1"/>
        <end position="17"/>
    </location>
</feature>
<dbReference type="EMBL" id="CAXIXY010000006">
    <property type="protein sequence ID" value="CAL2091036.1"/>
    <property type="molecule type" value="Genomic_DNA"/>
</dbReference>
<sequence length="167" mass="18627">MKKLTSLLVLISLIVLSSCDDCMKTITIPQFYFFNGQSYSRDIAQEVPCDFPDPTEPELIEPPLLGNFSYEVINFTFTPDTGNNSFKLEFAIKLKNGNNFDVTGIPIFTLKNDDVTVSGSYDNNLINSCNQIAANSECTVTYSAEESFDIAMVNSIELINVEYLLTN</sequence>
<gene>
    <name evidence="2" type="ORF">T190607A01A_40132</name>
</gene>
<feature type="chain" id="PRO_5046413106" evidence="1">
    <location>
        <begin position="18"/>
        <end position="167"/>
    </location>
</feature>
<protein>
    <submittedName>
        <fullName evidence="2">Uncharacterized protein</fullName>
    </submittedName>
</protein>
<proteinExistence type="predicted"/>
<accession>A0ABM9P408</accession>
<dbReference type="Proteomes" id="UP001497416">
    <property type="component" value="Unassembled WGS sequence"/>
</dbReference>
<evidence type="ECO:0000313" key="2">
    <source>
        <dbReference type="EMBL" id="CAL2091036.1"/>
    </source>
</evidence>